<evidence type="ECO:0000313" key="1">
    <source>
        <dbReference type="EMBL" id="RRT40810.1"/>
    </source>
</evidence>
<sequence>TAPAIIKWRLDASPLPESRISASPLVFCPSCVSRPVPQSFARVAYPGQSTSPLPESRISASPLVFCPSRVSRPVH</sequence>
<name>A0A426XMZ0_ENSVE</name>
<organism evidence="1 2">
    <name type="scientific">Ensete ventricosum</name>
    <name type="common">Abyssinian banana</name>
    <name type="synonym">Musa ensete</name>
    <dbReference type="NCBI Taxonomy" id="4639"/>
    <lineage>
        <taxon>Eukaryota</taxon>
        <taxon>Viridiplantae</taxon>
        <taxon>Streptophyta</taxon>
        <taxon>Embryophyta</taxon>
        <taxon>Tracheophyta</taxon>
        <taxon>Spermatophyta</taxon>
        <taxon>Magnoliopsida</taxon>
        <taxon>Liliopsida</taxon>
        <taxon>Zingiberales</taxon>
        <taxon>Musaceae</taxon>
        <taxon>Ensete</taxon>
    </lineage>
</organism>
<accession>A0A426XMZ0</accession>
<dbReference type="EMBL" id="AMZH03019085">
    <property type="protein sequence ID" value="RRT40810.1"/>
    <property type="molecule type" value="Genomic_DNA"/>
</dbReference>
<reference evidence="1 2" key="1">
    <citation type="journal article" date="2014" name="Agronomy (Basel)">
        <title>A Draft Genome Sequence for Ensete ventricosum, the Drought-Tolerant Tree Against Hunger.</title>
        <authorList>
            <person name="Harrison J."/>
            <person name="Moore K.A."/>
            <person name="Paszkiewicz K."/>
            <person name="Jones T."/>
            <person name="Grant M."/>
            <person name="Ambacheew D."/>
            <person name="Muzemil S."/>
            <person name="Studholme D.J."/>
        </authorList>
    </citation>
    <scope>NUCLEOTIDE SEQUENCE [LARGE SCALE GENOMIC DNA]</scope>
</reference>
<dbReference type="Proteomes" id="UP000287651">
    <property type="component" value="Unassembled WGS sequence"/>
</dbReference>
<comment type="caution">
    <text evidence="1">The sequence shown here is derived from an EMBL/GenBank/DDBJ whole genome shotgun (WGS) entry which is preliminary data.</text>
</comment>
<proteinExistence type="predicted"/>
<evidence type="ECO:0000313" key="2">
    <source>
        <dbReference type="Proteomes" id="UP000287651"/>
    </source>
</evidence>
<feature type="non-terminal residue" evidence="1">
    <location>
        <position position="1"/>
    </location>
</feature>
<protein>
    <submittedName>
        <fullName evidence="1">Uncharacterized protein</fullName>
    </submittedName>
</protein>
<gene>
    <name evidence="1" type="ORF">B296_00053139</name>
</gene>
<dbReference type="AlphaFoldDB" id="A0A426XMZ0"/>